<dbReference type="GO" id="GO:0012505">
    <property type="term" value="C:endomembrane system"/>
    <property type="evidence" value="ECO:0007669"/>
    <property type="project" value="TreeGrafter"/>
</dbReference>
<dbReference type="GO" id="GO:0003841">
    <property type="term" value="F:1-acylglycerol-3-phosphate O-acyltransferase activity"/>
    <property type="evidence" value="ECO:0007669"/>
    <property type="project" value="TreeGrafter"/>
</dbReference>
<evidence type="ECO:0000313" key="6">
    <source>
        <dbReference type="EMBL" id="GAT98147.1"/>
    </source>
</evidence>
<keyword evidence="4" id="KW-0812">Transmembrane</keyword>
<name>A0A5K1USC7_ENTHI</name>
<proteinExistence type="inferred from homology"/>
<dbReference type="VEuPathDB" id="AmoebaDB:KM1_151130"/>
<sequence>MKYSELINKICWGLKLYFAYGFLMSIFIQITILLIINVIILPTYILYRPIYQWIFQRVTEVYMMYFPLVFYYINGNRIYISGDKFIENVNAIWISNHSHWVDFIPVCLVAPKCGRIGAMRYFMKDDIKKIPFIGFGFYMMDSIYLKRNFQLDQHHINETFKRFRNKYYPFWLIIFPEGTRAKPEKVVEAQKYCLEHKLPIYNNVLNPRHTGLFVALKQLRNVVPYVYDITLGYPNTVSLASCFCPGEGVNIHMYVNRIDVKEIPEDETEFKQWLCTIWKHKDELVGYYKENGHFPGIEELYPLKFTWADFTGYMSQECFSLP</sequence>
<dbReference type="Proteomes" id="UP000078387">
    <property type="component" value="Unassembled WGS sequence"/>
</dbReference>
<evidence type="ECO:0000256" key="3">
    <source>
        <dbReference type="ARBA" id="ARBA00023315"/>
    </source>
</evidence>
<evidence type="ECO:0000256" key="4">
    <source>
        <dbReference type="SAM" id="Phobius"/>
    </source>
</evidence>
<keyword evidence="4" id="KW-1133">Transmembrane helix</keyword>
<dbReference type="VEuPathDB" id="AmoebaDB:EHI_097610"/>
<gene>
    <name evidence="6" type="ORF">CL6EHI_097610</name>
</gene>
<dbReference type="VEuPathDB" id="AmoebaDB:EHI8A_084560"/>
<dbReference type="SMART" id="SM00563">
    <property type="entry name" value="PlsC"/>
    <property type="match status" value="1"/>
</dbReference>
<comment type="caution">
    <text evidence="6">The sequence shown here is derived from an EMBL/GenBank/DDBJ whole genome shotgun (WGS) entry which is preliminary data.</text>
</comment>
<dbReference type="PANTHER" id="PTHR10983">
    <property type="entry name" value="1-ACYLGLYCEROL-3-PHOSPHATE ACYLTRANSFERASE-RELATED"/>
    <property type="match status" value="1"/>
</dbReference>
<dbReference type="InterPro" id="IPR002123">
    <property type="entry name" value="Plipid/glycerol_acylTrfase"/>
</dbReference>
<protein>
    <submittedName>
        <fullName evidence="6">Acyl-coa 1-acylglycerol 3 phosphate acyltransferase</fullName>
    </submittedName>
</protein>
<feature type="domain" description="Phospholipid/glycerol acyltransferase" evidence="5">
    <location>
        <begin position="91"/>
        <end position="212"/>
    </location>
</feature>
<dbReference type="CDD" id="cd07990">
    <property type="entry name" value="LPLAT_LCLAT1-like"/>
    <property type="match status" value="1"/>
</dbReference>
<dbReference type="EMBL" id="BDEQ01000001">
    <property type="protein sequence ID" value="GAT98147.1"/>
    <property type="molecule type" value="Genomic_DNA"/>
</dbReference>
<dbReference type="Pfam" id="PF01553">
    <property type="entry name" value="Acyltransferase"/>
    <property type="match status" value="1"/>
</dbReference>
<keyword evidence="4" id="KW-0472">Membrane</keyword>
<evidence type="ECO:0000256" key="1">
    <source>
        <dbReference type="ARBA" id="ARBA00008655"/>
    </source>
</evidence>
<keyword evidence="3 6" id="KW-0012">Acyltransferase</keyword>
<comment type="similarity">
    <text evidence="1">Belongs to the 1-acyl-sn-glycerol-3-phosphate acyltransferase family.</text>
</comment>
<dbReference type="AlphaFoldDB" id="A0A5K1USC7"/>
<feature type="transmembrane region" description="Helical" evidence="4">
    <location>
        <begin position="54"/>
        <end position="73"/>
    </location>
</feature>
<organism evidence="6 7">
    <name type="scientific">Entamoeba histolytica</name>
    <dbReference type="NCBI Taxonomy" id="5759"/>
    <lineage>
        <taxon>Eukaryota</taxon>
        <taxon>Amoebozoa</taxon>
        <taxon>Evosea</taxon>
        <taxon>Archamoebae</taxon>
        <taxon>Mastigamoebida</taxon>
        <taxon>Entamoebidae</taxon>
        <taxon>Entamoeba</taxon>
    </lineage>
</organism>
<dbReference type="OMA" id="HRSTVDW"/>
<feature type="transmembrane region" description="Helical" evidence="4">
    <location>
        <begin position="20"/>
        <end position="47"/>
    </location>
</feature>
<evidence type="ECO:0000256" key="2">
    <source>
        <dbReference type="ARBA" id="ARBA00022679"/>
    </source>
</evidence>
<accession>A0A5K1USC7</accession>
<dbReference type="VEuPathDB" id="AmoebaDB:EHI7A_082760"/>
<evidence type="ECO:0000313" key="7">
    <source>
        <dbReference type="Proteomes" id="UP000078387"/>
    </source>
</evidence>
<evidence type="ECO:0000259" key="5">
    <source>
        <dbReference type="SMART" id="SM00563"/>
    </source>
</evidence>
<dbReference type="VEuPathDB" id="AmoebaDB:EHI5A_126750"/>
<dbReference type="InterPro" id="IPR032098">
    <property type="entry name" value="Acyltransf_C"/>
</dbReference>
<reference evidence="6 7" key="1">
    <citation type="submission" date="2016-05" db="EMBL/GenBank/DDBJ databases">
        <title>First whole genome sequencing of Entamoeba histolytica HM1:IMSS-clone-6.</title>
        <authorList>
            <person name="Mukherjee Avik.K."/>
            <person name="Izumyama S."/>
            <person name="Nakada-Tsukui K."/>
            <person name="Nozaki T."/>
        </authorList>
    </citation>
    <scope>NUCLEOTIDE SEQUENCE [LARGE SCALE GENOMIC DNA]</scope>
    <source>
        <strain evidence="6 7">HM1:IMSS clone 6</strain>
    </source>
</reference>
<dbReference type="PANTHER" id="PTHR10983:SF24">
    <property type="entry name" value="1-ACYLGLYCEROL-3-PHOSPHATE O-ACYLTRANSFERASE 3, ISOFORM E-RELATED"/>
    <property type="match status" value="1"/>
</dbReference>
<dbReference type="Pfam" id="PF16076">
    <property type="entry name" value="Acyltransf_C"/>
    <property type="match status" value="1"/>
</dbReference>
<dbReference type="SUPFAM" id="SSF69593">
    <property type="entry name" value="Glycerol-3-phosphate (1)-acyltransferase"/>
    <property type="match status" value="1"/>
</dbReference>
<keyword evidence="2 6" id="KW-0808">Transferase</keyword>